<feature type="region of interest" description="Disordered" evidence="1">
    <location>
        <begin position="589"/>
        <end position="630"/>
    </location>
</feature>
<evidence type="ECO:0000256" key="1">
    <source>
        <dbReference type="SAM" id="MobiDB-lite"/>
    </source>
</evidence>
<proteinExistence type="predicted"/>
<dbReference type="Proteomes" id="UP000593566">
    <property type="component" value="Unassembled WGS sequence"/>
</dbReference>
<protein>
    <recommendedName>
        <fullName evidence="2">Myb-like domain-containing protein</fullName>
    </recommendedName>
</protein>
<dbReference type="InterPro" id="IPR001005">
    <property type="entry name" value="SANT/Myb"/>
</dbReference>
<comment type="caution">
    <text evidence="3">The sequence shown here is derived from an EMBL/GenBank/DDBJ whole genome shotgun (WGS) entry which is preliminary data.</text>
</comment>
<feature type="compositionally biased region" description="Basic and acidic residues" evidence="1">
    <location>
        <begin position="188"/>
        <end position="200"/>
    </location>
</feature>
<feature type="region of interest" description="Disordered" evidence="1">
    <location>
        <begin position="460"/>
        <end position="480"/>
    </location>
</feature>
<dbReference type="CDD" id="cd00167">
    <property type="entry name" value="SANT"/>
    <property type="match status" value="1"/>
</dbReference>
<sequence length="630" mass="71573">MEASSNSSKVESRIQNADALANASPYSAPTKKKERWTKEEYNLLTKFIDKSKSFEYISDHIGRTEVDCRTKWSKRNSSGWYAQQLPPAMPAAQAVPFPKSLWSRQEVELLVSLRMGGENRKEISARLRRPWRACCSYFYRMHPDLVQELKRQGLDDGEEEEEEEEEEEGDVADGFSEEETMGDEETEREGMTDVGVKDNEADAEAEGVIDEGEVQKIEDRYGIDLCKASTNLDFRDASFQMPAPQSNPLQPAKFNLQRPKISNHAVSPKRHGQIRKSERLFELRKTDESWVEIWEGLKSTHTDGDCCTCWFEDCWDDFSNFIGNGEIDLERVKEGIVKRGGASEMTDVADCTVDNGEADEESDEMDDGRPSAWLARGNALALSNCSEREFPSLTPTVHCKRSPASEPESKGCITAIFYRPCDQKDAKWSVGDLETLVDLKMESESWDAISKQIPGHHADNCRSKWSHRNDDRKKSGAGSAWSEAEDRSLVALFTEGQGWKTISGRVGRSIGACIIHLEDYSPNLSAESHWPWTHDEDRLLVALRHEGMDFEIMHPYFTDRTTALDCHSYWFEERWEIFHELIIEELEKQGWKDAAEEGEEGEEGEGGEEGEKADAEGDTNDEYVEDEVES</sequence>
<dbReference type="Pfam" id="PF13921">
    <property type="entry name" value="Myb_DNA-bind_6"/>
    <property type="match status" value="1"/>
</dbReference>
<dbReference type="Gene3D" id="1.10.10.60">
    <property type="entry name" value="Homeodomain-like"/>
    <property type="match status" value="1"/>
</dbReference>
<feature type="compositionally biased region" description="Acidic residues" evidence="1">
    <location>
        <begin position="616"/>
        <end position="630"/>
    </location>
</feature>
<feature type="compositionally biased region" description="Polar residues" evidence="1">
    <location>
        <begin position="1"/>
        <end position="15"/>
    </location>
</feature>
<accession>A0A8H6FB67</accession>
<feature type="domain" description="Myb-like" evidence="2">
    <location>
        <begin position="422"/>
        <end position="465"/>
    </location>
</feature>
<dbReference type="SUPFAM" id="SSF46689">
    <property type="entry name" value="Homeodomain-like"/>
    <property type="match status" value="2"/>
</dbReference>
<feature type="domain" description="Myb-like" evidence="2">
    <location>
        <begin position="28"/>
        <end position="76"/>
    </location>
</feature>
<name>A0A8H6FB67_9LECA</name>
<dbReference type="InterPro" id="IPR009057">
    <property type="entry name" value="Homeodomain-like_sf"/>
</dbReference>
<evidence type="ECO:0000259" key="2">
    <source>
        <dbReference type="PROSITE" id="PS50090"/>
    </source>
</evidence>
<feature type="compositionally biased region" description="Acidic residues" evidence="1">
    <location>
        <begin position="155"/>
        <end position="187"/>
    </location>
</feature>
<evidence type="ECO:0000313" key="4">
    <source>
        <dbReference type="Proteomes" id="UP000593566"/>
    </source>
</evidence>
<feature type="region of interest" description="Disordered" evidence="1">
    <location>
        <begin position="1"/>
        <end position="33"/>
    </location>
</feature>
<dbReference type="GeneID" id="59330058"/>
<dbReference type="RefSeq" id="XP_037151111.1">
    <property type="nucleotide sequence ID" value="XM_037292572.1"/>
</dbReference>
<keyword evidence="4" id="KW-1185">Reference proteome</keyword>
<dbReference type="AlphaFoldDB" id="A0A8H6FB67"/>
<evidence type="ECO:0000313" key="3">
    <source>
        <dbReference type="EMBL" id="KAF6221676.1"/>
    </source>
</evidence>
<dbReference type="SMART" id="SM00717">
    <property type="entry name" value="SANT"/>
    <property type="match status" value="3"/>
</dbReference>
<dbReference type="PROSITE" id="PS50090">
    <property type="entry name" value="MYB_LIKE"/>
    <property type="match status" value="2"/>
</dbReference>
<dbReference type="EMBL" id="JACCJB010000013">
    <property type="protein sequence ID" value="KAF6221676.1"/>
    <property type="molecule type" value="Genomic_DNA"/>
</dbReference>
<feature type="compositionally biased region" description="Acidic residues" evidence="1">
    <location>
        <begin position="596"/>
        <end position="608"/>
    </location>
</feature>
<feature type="region of interest" description="Disordered" evidence="1">
    <location>
        <begin position="152"/>
        <end position="205"/>
    </location>
</feature>
<organism evidence="3 4">
    <name type="scientific">Letharia lupina</name>
    <dbReference type="NCBI Taxonomy" id="560253"/>
    <lineage>
        <taxon>Eukaryota</taxon>
        <taxon>Fungi</taxon>
        <taxon>Dikarya</taxon>
        <taxon>Ascomycota</taxon>
        <taxon>Pezizomycotina</taxon>
        <taxon>Lecanoromycetes</taxon>
        <taxon>OSLEUM clade</taxon>
        <taxon>Lecanoromycetidae</taxon>
        <taxon>Lecanorales</taxon>
        <taxon>Lecanorineae</taxon>
        <taxon>Parmeliaceae</taxon>
        <taxon>Letharia</taxon>
    </lineage>
</organism>
<feature type="compositionally biased region" description="Basic and acidic residues" evidence="1">
    <location>
        <begin position="460"/>
        <end position="474"/>
    </location>
</feature>
<reference evidence="3 4" key="1">
    <citation type="journal article" date="2020" name="Genomics">
        <title>Complete, high-quality genomes from long-read metagenomic sequencing of two wolf lichen thalli reveals enigmatic genome architecture.</title>
        <authorList>
            <person name="McKenzie S.K."/>
            <person name="Walston R.F."/>
            <person name="Allen J.L."/>
        </authorList>
    </citation>
    <scope>NUCLEOTIDE SEQUENCE [LARGE SCALE GENOMIC DNA]</scope>
    <source>
        <strain evidence="3">WasteWater1</strain>
    </source>
</reference>
<gene>
    <name evidence="3" type="ORF">HO133_001644</name>
</gene>